<name>A0AC61RUS2_9FIRM</name>
<organism evidence="1 2">
    <name type="scientific">Petralouisia muris</name>
    <dbReference type="NCBI Taxonomy" id="3032872"/>
    <lineage>
        <taxon>Bacteria</taxon>
        <taxon>Bacillati</taxon>
        <taxon>Bacillota</taxon>
        <taxon>Clostridia</taxon>
        <taxon>Lachnospirales</taxon>
        <taxon>Lachnospiraceae</taxon>
        <taxon>Petralouisia</taxon>
    </lineage>
</organism>
<dbReference type="Proteomes" id="UP000304953">
    <property type="component" value="Unassembled WGS sequence"/>
</dbReference>
<keyword evidence="1" id="KW-0378">Hydrolase</keyword>
<sequence length="571" mass="64821">MLVAAFFITVVVLIALLSVVIKKYSPSKERADLNEYYNVQGTEDMAVILDGQRLEEKAKYWDGHVYMDYKLVQQYLNQRFYWDSNENILRYVTNTDVITVNAGSMEYTVTRKSESTDYVIVKVDGEHMYLALDFVQNYTNIDFAIYQNPNRVKITASWGEIQTASIRKKTEIRVKGGIKSPIVTDLEKGSKVTILESGEDWSRVCTEDGMIGWLKKKRLGEAASETLAREFEEPAFSHILKEGPVSLGWHQVTNQEANGRISNILQSTKGVNVIAPTWFYLNDNDGNIFSLANREYVSYCHQNNVEVWALVSNLENPEADSAYVLTHTSTRDYLANQIIAAAIEYDLDGINLDFEALSGEVGDAYIQFIRELSLKCENNNLVLSVDNYVPTGYTAFYNRAEQAVFADYVIIMGYDEHYSGSEDIGSVASIGFVREGVENTLKEVPPEQTILGMPFYTRVWELTPKEGAGEDVESAAEDYLPYTFTCTDEGMQTVENRYTENGAQAVWSDEDGQYTAEYEKDGKTYKMWIENETSLEEKLKVMKQNNLAGAAYWKLGLERPSAWDTIIKYVN</sequence>
<gene>
    <name evidence="1" type="ORF">E5329_14315</name>
</gene>
<keyword evidence="2" id="KW-1185">Reference proteome</keyword>
<dbReference type="EMBL" id="SRYA01000027">
    <property type="protein sequence ID" value="TGY95598.1"/>
    <property type="molecule type" value="Genomic_DNA"/>
</dbReference>
<reference evidence="1" key="1">
    <citation type="submission" date="2019-04" db="EMBL/GenBank/DDBJ databases">
        <title>Microbes associate with the intestines of laboratory mice.</title>
        <authorList>
            <person name="Navarre W."/>
            <person name="Wong E."/>
            <person name="Huang K."/>
            <person name="Tropini C."/>
            <person name="Ng K."/>
            <person name="Yu B."/>
        </authorList>
    </citation>
    <scope>NUCLEOTIDE SEQUENCE</scope>
    <source>
        <strain evidence="1">NM01_1-7b</strain>
    </source>
</reference>
<accession>A0AC61RUS2</accession>
<evidence type="ECO:0000313" key="2">
    <source>
        <dbReference type="Proteomes" id="UP000304953"/>
    </source>
</evidence>
<protein>
    <submittedName>
        <fullName evidence="1">Glycosyl hydrolase family 18</fullName>
    </submittedName>
</protein>
<proteinExistence type="predicted"/>
<comment type="caution">
    <text evidence="1">The sequence shown here is derived from an EMBL/GenBank/DDBJ whole genome shotgun (WGS) entry which is preliminary data.</text>
</comment>
<evidence type="ECO:0000313" key="1">
    <source>
        <dbReference type="EMBL" id="TGY95598.1"/>
    </source>
</evidence>